<reference evidence="2" key="2">
    <citation type="submission" date="2022-03" db="EMBL/GenBank/DDBJ databases">
        <title>Draft title - Genomic analysis of global carrot germplasm unveils the trajectory of domestication and the origin of high carotenoid orange carrot.</title>
        <authorList>
            <person name="Iorizzo M."/>
            <person name="Ellison S."/>
            <person name="Senalik D."/>
            <person name="Macko-Podgorni A."/>
            <person name="Grzebelus D."/>
            <person name="Bostan H."/>
            <person name="Rolling W."/>
            <person name="Curaba J."/>
            <person name="Simon P."/>
        </authorList>
    </citation>
    <scope>NUCLEOTIDE SEQUENCE</scope>
    <source>
        <tissue evidence="2">Leaf</tissue>
    </source>
</reference>
<dbReference type="EMBL" id="LNRQ01000004">
    <property type="protein sequence ID" value="KZM96894.1"/>
    <property type="molecule type" value="Genomic_DNA"/>
</dbReference>
<dbReference type="AlphaFoldDB" id="A0A165A498"/>
<organism evidence="1">
    <name type="scientific">Daucus carota subsp. sativus</name>
    <name type="common">Carrot</name>
    <dbReference type="NCBI Taxonomy" id="79200"/>
    <lineage>
        <taxon>Eukaryota</taxon>
        <taxon>Viridiplantae</taxon>
        <taxon>Streptophyta</taxon>
        <taxon>Embryophyta</taxon>
        <taxon>Tracheophyta</taxon>
        <taxon>Spermatophyta</taxon>
        <taxon>Magnoliopsida</taxon>
        <taxon>eudicotyledons</taxon>
        <taxon>Gunneridae</taxon>
        <taxon>Pentapetalae</taxon>
        <taxon>asterids</taxon>
        <taxon>campanulids</taxon>
        <taxon>Apiales</taxon>
        <taxon>Apiaceae</taxon>
        <taxon>Apioideae</taxon>
        <taxon>Scandiceae</taxon>
        <taxon>Daucinae</taxon>
        <taxon>Daucus</taxon>
        <taxon>Daucus sect. Daucus</taxon>
    </lineage>
</organism>
<sequence>MDSSSIQLLNNRVYNEGMSSESPPLSQAHEATNKMKKAKCRSKNLTIQQYMLLISAWEDVSLDPIQGDNQT</sequence>
<gene>
    <name evidence="1" type="ORF">DCAR_015744</name>
    <name evidence="2" type="ORF">DCAR_0414964</name>
</gene>
<accession>A0A165A498</accession>
<reference evidence="1" key="1">
    <citation type="journal article" date="2016" name="Nat. Genet.">
        <title>A high-quality carrot genome assembly provides new insights into carotenoid accumulation and asterid genome evolution.</title>
        <authorList>
            <person name="Iorizzo M."/>
            <person name="Ellison S."/>
            <person name="Senalik D."/>
            <person name="Zeng P."/>
            <person name="Satapoomin P."/>
            <person name="Huang J."/>
            <person name="Bowman M."/>
            <person name="Iovene M."/>
            <person name="Sanseverino W."/>
            <person name="Cavagnaro P."/>
            <person name="Yildiz M."/>
            <person name="Macko-Podgorni A."/>
            <person name="Moranska E."/>
            <person name="Grzebelus E."/>
            <person name="Grzebelus D."/>
            <person name="Ashrafi H."/>
            <person name="Zheng Z."/>
            <person name="Cheng S."/>
            <person name="Spooner D."/>
            <person name="Van Deynze A."/>
            <person name="Simon P."/>
        </authorList>
    </citation>
    <scope>NUCLEOTIDE SEQUENCE [LARGE SCALE GENOMIC DNA]</scope>
    <source>
        <tissue evidence="1">Leaf</tissue>
    </source>
</reference>
<name>A0A165A498_DAUCS</name>
<evidence type="ECO:0000313" key="1">
    <source>
        <dbReference type="EMBL" id="KZM96894.1"/>
    </source>
</evidence>
<evidence type="ECO:0000313" key="3">
    <source>
        <dbReference type="Proteomes" id="UP000077755"/>
    </source>
</evidence>
<dbReference type="Proteomes" id="UP000077755">
    <property type="component" value="Chromosome 4"/>
</dbReference>
<protein>
    <submittedName>
        <fullName evidence="1">Uncharacterized protein</fullName>
    </submittedName>
</protein>
<evidence type="ECO:0000313" key="2">
    <source>
        <dbReference type="EMBL" id="WOG95638.1"/>
    </source>
</evidence>
<dbReference type="EMBL" id="CP093346">
    <property type="protein sequence ID" value="WOG95638.1"/>
    <property type="molecule type" value="Genomic_DNA"/>
</dbReference>
<proteinExistence type="predicted"/>
<keyword evidence="3" id="KW-1185">Reference proteome</keyword>
<dbReference type="Gramene" id="KZM96894">
    <property type="protein sequence ID" value="KZM96894"/>
    <property type="gene ID" value="DCAR_015744"/>
</dbReference>